<dbReference type="AlphaFoldDB" id="A0A6J2U9W2"/>
<feature type="domain" description="Adenosine deaminase" evidence="12">
    <location>
        <begin position="247"/>
        <end position="541"/>
    </location>
</feature>
<evidence type="ECO:0000256" key="1">
    <source>
        <dbReference type="ARBA" id="ARBA00001947"/>
    </source>
</evidence>
<proteinExistence type="inferred from homology"/>
<evidence type="ECO:0000256" key="11">
    <source>
        <dbReference type="SAM" id="Phobius"/>
    </source>
</evidence>
<dbReference type="Pfam" id="PF08451">
    <property type="entry name" value="A_deaminase_N"/>
    <property type="match status" value="1"/>
</dbReference>
<comment type="similarity">
    <text evidence="3">Belongs to the metallo-dependent hydrolases superfamily. Adenosine and AMP deaminases family. ADGF subfamily.</text>
</comment>
<protein>
    <recommendedName>
        <fullName evidence="5">Adenosine deaminase</fullName>
        <ecNumber evidence="4">3.5.4.4</ecNumber>
    </recommendedName>
</protein>
<keyword evidence="11" id="KW-0472">Membrane</keyword>
<keyword evidence="7" id="KW-0479">Metal-binding</keyword>
<name>A0A6J2U9W2_DROLE</name>
<feature type="transmembrane region" description="Helical" evidence="11">
    <location>
        <begin position="47"/>
        <end position="68"/>
    </location>
</feature>
<comment type="cofactor">
    <cofactor evidence="1">
        <name>Zn(2+)</name>
        <dbReference type="ChEBI" id="CHEBI:29105"/>
    </cofactor>
</comment>
<feature type="domain" description="Adenosine/AMP deaminase N-terminal" evidence="13">
    <location>
        <begin position="63"/>
        <end position="154"/>
    </location>
</feature>
<keyword evidence="6" id="KW-0964">Secreted</keyword>
<dbReference type="InterPro" id="IPR013659">
    <property type="entry name" value="A_deaminase_N"/>
</dbReference>
<evidence type="ECO:0000313" key="14">
    <source>
        <dbReference type="Proteomes" id="UP000504634"/>
    </source>
</evidence>
<evidence type="ECO:0000259" key="13">
    <source>
        <dbReference type="Pfam" id="PF08451"/>
    </source>
</evidence>
<dbReference type="InterPro" id="IPR006330">
    <property type="entry name" value="Ado/ade_deaminase"/>
</dbReference>
<evidence type="ECO:0000256" key="8">
    <source>
        <dbReference type="ARBA" id="ARBA00022729"/>
    </source>
</evidence>
<evidence type="ECO:0000256" key="3">
    <source>
        <dbReference type="ARBA" id="ARBA00006083"/>
    </source>
</evidence>
<dbReference type="GO" id="GO:0046103">
    <property type="term" value="P:inosine biosynthetic process"/>
    <property type="evidence" value="ECO:0007669"/>
    <property type="project" value="TreeGrafter"/>
</dbReference>
<evidence type="ECO:0000256" key="2">
    <source>
        <dbReference type="ARBA" id="ARBA00004613"/>
    </source>
</evidence>
<dbReference type="PANTHER" id="PTHR11409">
    <property type="entry name" value="ADENOSINE DEAMINASE"/>
    <property type="match status" value="1"/>
</dbReference>
<evidence type="ECO:0000256" key="9">
    <source>
        <dbReference type="ARBA" id="ARBA00022801"/>
    </source>
</evidence>
<keyword evidence="11" id="KW-0812">Transmembrane</keyword>
<evidence type="ECO:0000256" key="7">
    <source>
        <dbReference type="ARBA" id="ARBA00022723"/>
    </source>
</evidence>
<keyword evidence="9" id="KW-0378">Hydrolase</keyword>
<dbReference type="SUPFAM" id="SSF51556">
    <property type="entry name" value="Metallo-dependent hydrolases"/>
    <property type="match status" value="1"/>
</dbReference>
<evidence type="ECO:0000256" key="4">
    <source>
        <dbReference type="ARBA" id="ARBA00012784"/>
    </source>
</evidence>
<sequence>MDTKSKWEEPWRCASSQSPIANYPLQLPRTLRIEAPMQPNTSKWRNTCANISVVVLLFMMLLALLWALCLNAEYYRLTPEQRFERTRARFVGNERRMQVGGKLRLTPREELANEQLLAIKTVDNELHNIWSDYQPRPHFLSKYNISETDLYGLLRSMPKGGLLHVHDAGMFKTELLIELTYRRDLWACVAISGEFEDFRFSNTFPNIPPSGDYKCNWQLMSNFWANQHSNEYLDKLRASLSLDSQNYMSSEDLAKHMQRAHRLIHGLITFRQHWPNFLFRMMEDLYADGVNYVELRSSLPVMYDLKGTNYTILDTAQSLVTTANIFRYSYSDFVGIKLIYAPIRDYKDSRMDTYIENARLLKKHYPNLFVGFDLLSFGNECQLPPLGKQLQLLHIDKEIDFYFHAGDSRCLNSTGSDDNLIDALLLGSKRLGNAMNVPQHPEVLHVLRLLDIAVEVCPLSNHYLQYMNDFRMHPAAYLIAAGFPIVVGSDYPYFWNAAPLTDDFYVAFVGIASEQGNLRLLKQLAMNSFMYSALNVDERREALLKWRTSWNRWLETFVNNN</sequence>
<dbReference type="Proteomes" id="UP000504634">
    <property type="component" value="Unplaced"/>
</dbReference>
<dbReference type="GO" id="GO:0004000">
    <property type="term" value="F:adenosine deaminase activity"/>
    <property type="evidence" value="ECO:0007669"/>
    <property type="project" value="InterPro"/>
</dbReference>
<dbReference type="OrthoDB" id="7202371at2759"/>
<dbReference type="CTD" id="64879"/>
<accession>A0A6J2U9W2</accession>
<evidence type="ECO:0000256" key="6">
    <source>
        <dbReference type="ARBA" id="ARBA00022525"/>
    </source>
</evidence>
<dbReference type="GO" id="GO:0006154">
    <property type="term" value="P:adenosine catabolic process"/>
    <property type="evidence" value="ECO:0007669"/>
    <property type="project" value="InterPro"/>
</dbReference>
<evidence type="ECO:0000256" key="10">
    <source>
        <dbReference type="ARBA" id="ARBA00047764"/>
    </source>
</evidence>
<dbReference type="InterPro" id="IPR006331">
    <property type="entry name" value="ADGF"/>
</dbReference>
<comment type="catalytic activity">
    <reaction evidence="10">
        <text>adenosine + H2O + H(+) = inosine + NH4(+)</text>
        <dbReference type="Rhea" id="RHEA:24408"/>
        <dbReference type="ChEBI" id="CHEBI:15377"/>
        <dbReference type="ChEBI" id="CHEBI:15378"/>
        <dbReference type="ChEBI" id="CHEBI:16335"/>
        <dbReference type="ChEBI" id="CHEBI:17596"/>
        <dbReference type="ChEBI" id="CHEBI:28938"/>
        <dbReference type="EC" id="3.5.4.4"/>
    </reaction>
</comment>
<dbReference type="EC" id="3.5.4.4" evidence="4"/>
<organism evidence="14 15">
    <name type="scientific">Drosophila lebanonensis</name>
    <name type="common">Fruit fly</name>
    <name type="synonym">Scaptodrosophila lebanonensis</name>
    <dbReference type="NCBI Taxonomy" id="7225"/>
    <lineage>
        <taxon>Eukaryota</taxon>
        <taxon>Metazoa</taxon>
        <taxon>Ecdysozoa</taxon>
        <taxon>Arthropoda</taxon>
        <taxon>Hexapoda</taxon>
        <taxon>Insecta</taxon>
        <taxon>Pterygota</taxon>
        <taxon>Neoptera</taxon>
        <taxon>Endopterygota</taxon>
        <taxon>Diptera</taxon>
        <taxon>Brachycera</taxon>
        <taxon>Muscomorpha</taxon>
        <taxon>Ephydroidea</taxon>
        <taxon>Drosophilidae</taxon>
        <taxon>Scaptodrosophila</taxon>
    </lineage>
</organism>
<evidence type="ECO:0000313" key="15">
    <source>
        <dbReference type="RefSeq" id="XP_030385306.1"/>
    </source>
</evidence>
<dbReference type="GeneID" id="115632341"/>
<gene>
    <name evidence="15" type="primary">LOC115632341</name>
</gene>
<dbReference type="FunFam" id="3.20.20.140:FF:000017">
    <property type="entry name" value="Adenosine deaminase 2"/>
    <property type="match status" value="1"/>
</dbReference>
<dbReference type="GO" id="GO:0046872">
    <property type="term" value="F:metal ion binding"/>
    <property type="evidence" value="ECO:0007669"/>
    <property type="project" value="UniProtKB-KW"/>
</dbReference>
<keyword evidence="14" id="KW-1185">Reference proteome</keyword>
<reference evidence="15" key="1">
    <citation type="submission" date="2025-08" db="UniProtKB">
        <authorList>
            <consortium name="RefSeq"/>
        </authorList>
    </citation>
    <scope>IDENTIFICATION</scope>
    <source>
        <strain evidence="15">11010-0011.00</strain>
        <tissue evidence="15">Whole body</tissue>
    </source>
</reference>
<dbReference type="InterPro" id="IPR032466">
    <property type="entry name" value="Metal_Hydrolase"/>
</dbReference>
<keyword evidence="8" id="KW-0732">Signal</keyword>
<dbReference type="PANTHER" id="PTHR11409:SF39">
    <property type="entry name" value="ADENOSINE DEAMINASE 2"/>
    <property type="match status" value="1"/>
</dbReference>
<comment type="subcellular location">
    <subcellularLocation>
        <location evidence="2">Secreted</location>
    </subcellularLocation>
</comment>
<dbReference type="Gene3D" id="3.20.20.140">
    <property type="entry name" value="Metal-dependent hydrolases"/>
    <property type="match status" value="1"/>
</dbReference>
<dbReference type="InterPro" id="IPR001365">
    <property type="entry name" value="A_deaminase_dom"/>
</dbReference>
<dbReference type="RefSeq" id="XP_030385306.1">
    <property type="nucleotide sequence ID" value="XM_030529446.1"/>
</dbReference>
<dbReference type="Pfam" id="PF00962">
    <property type="entry name" value="A_deaminase"/>
    <property type="match status" value="1"/>
</dbReference>
<keyword evidence="11" id="KW-1133">Transmembrane helix</keyword>
<dbReference type="GO" id="GO:0005615">
    <property type="term" value="C:extracellular space"/>
    <property type="evidence" value="ECO:0007669"/>
    <property type="project" value="InterPro"/>
</dbReference>
<evidence type="ECO:0000256" key="5">
    <source>
        <dbReference type="ARBA" id="ARBA00018099"/>
    </source>
</evidence>
<dbReference type="NCBIfam" id="TIGR01431">
    <property type="entry name" value="adm_rel"/>
    <property type="match status" value="1"/>
</dbReference>
<evidence type="ECO:0000259" key="12">
    <source>
        <dbReference type="Pfam" id="PF00962"/>
    </source>
</evidence>